<keyword evidence="12" id="KW-1185">Reference proteome</keyword>
<dbReference type="AlphaFoldDB" id="A0A4U0XHJ7"/>
<dbReference type="EC" id="2.1.1.221" evidence="1"/>
<dbReference type="GO" id="GO:0052905">
    <property type="term" value="F:tRNA (guanosine(9)-N1)-methyltransferase activity"/>
    <property type="evidence" value="ECO:0007669"/>
    <property type="project" value="UniProtKB-EC"/>
</dbReference>
<dbReference type="PANTHER" id="PTHR13563:SF13">
    <property type="entry name" value="TRNA METHYLTRANSFERASE 10 HOMOLOG A"/>
    <property type="match status" value="1"/>
</dbReference>
<evidence type="ECO:0000313" key="11">
    <source>
        <dbReference type="EMBL" id="TKA75536.1"/>
    </source>
</evidence>
<feature type="region of interest" description="Disordered" evidence="9">
    <location>
        <begin position="1"/>
        <end position="190"/>
    </location>
</feature>
<evidence type="ECO:0000256" key="6">
    <source>
        <dbReference type="ARBA" id="ARBA00031792"/>
    </source>
</evidence>
<evidence type="ECO:0000259" key="10">
    <source>
        <dbReference type="PROSITE" id="PS51675"/>
    </source>
</evidence>
<dbReference type="InterPro" id="IPR007356">
    <property type="entry name" value="tRNA_m1G_MeTrfase_euk"/>
</dbReference>
<dbReference type="Gene3D" id="3.40.1280.30">
    <property type="match status" value="1"/>
</dbReference>
<evidence type="ECO:0000313" key="12">
    <source>
        <dbReference type="Proteomes" id="UP000309340"/>
    </source>
</evidence>
<evidence type="ECO:0000256" key="2">
    <source>
        <dbReference type="ARBA" id="ARBA00020451"/>
    </source>
</evidence>
<feature type="compositionally biased region" description="Basic and acidic residues" evidence="9">
    <location>
        <begin position="10"/>
        <end position="40"/>
    </location>
</feature>
<proteinExistence type="predicted"/>
<reference evidence="11 12" key="1">
    <citation type="submission" date="2017-03" db="EMBL/GenBank/DDBJ databases">
        <title>Genomes of endolithic fungi from Antarctica.</title>
        <authorList>
            <person name="Coleine C."/>
            <person name="Masonjones S."/>
            <person name="Stajich J.E."/>
        </authorList>
    </citation>
    <scope>NUCLEOTIDE SEQUENCE [LARGE SCALE GENOMIC DNA]</scope>
    <source>
        <strain evidence="11 12">CCFEE 5184</strain>
    </source>
</reference>
<evidence type="ECO:0000256" key="5">
    <source>
        <dbReference type="ARBA" id="ARBA00022691"/>
    </source>
</evidence>
<dbReference type="EMBL" id="NAJQ01000190">
    <property type="protein sequence ID" value="TKA75536.1"/>
    <property type="molecule type" value="Genomic_DNA"/>
</dbReference>
<protein>
    <recommendedName>
        <fullName evidence="2">tRNA (guanine(9)-N1)-methyltransferase</fullName>
        <ecNumber evidence="1">2.1.1.221</ecNumber>
    </recommendedName>
    <alternativeName>
        <fullName evidence="7">tRNA methyltransferase 10</fullName>
    </alternativeName>
    <alternativeName>
        <fullName evidence="6">tRNA(m1G9)-methyltransferase</fullName>
    </alternativeName>
</protein>
<dbReference type="InterPro" id="IPR038459">
    <property type="entry name" value="MT_TRM10-typ_sf"/>
</dbReference>
<keyword evidence="4" id="KW-0808">Transferase</keyword>
<feature type="compositionally biased region" description="Basic and acidic residues" evidence="9">
    <location>
        <begin position="139"/>
        <end position="160"/>
    </location>
</feature>
<evidence type="ECO:0000256" key="7">
    <source>
        <dbReference type="ARBA" id="ARBA00032166"/>
    </source>
</evidence>
<evidence type="ECO:0000256" key="1">
    <source>
        <dbReference type="ARBA" id="ARBA00012797"/>
    </source>
</evidence>
<dbReference type="GO" id="GO:0005634">
    <property type="term" value="C:nucleus"/>
    <property type="evidence" value="ECO:0007669"/>
    <property type="project" value="TreeGrafter"/>
</dbReference>
<dbReference type="PANTHER" id="PTHR13563">
    <property type="entry name" value="TRNA (GUANINE-9-) METHYLTRANSFERASE"/>
    <property type="match status" value="1"/>
</dbReference>
<feature type="compositionally biased region" description="Basic and acidic residues" evidence="9">
    <location>
        <begin position="55"/>
        <end position="67"/>
    </location>
</feature>
<dbReference type="InterPro" id="IPR028564">
    <property type="entry name" value="MT_TRM10-typ"/>
</dbReference>
<keyword evidence="5" id="KW-0949">S-adenosyl-L-methionine</keyword>
<evidence type="ECO:0000256" key="9">
    <source>
        <dbReference type="SAM" id="MobiDB-lite"/>
    </source>
</evidence>
<evidence type="ECO:0000256" key="4">
    <source>
        <dbReference type="ARBA" id="ARBA00022679"/>
    </source>
</evidence>
<comment type="caution">
    <text evidence="11">The sequence shown here is derived from an EMBL/GenBank/DDBJ whole genome shotgun (WGS) entry which is preliminary data.</text>
</comment>
<accession>A0A4U0XHJ7</accession>
<organism evidence="11 12">
    <name type="scientific">Friedmanniomyces simplex</name>
    <dbReference type="NCBI Taxonomy" id="329884"/>
    <lineage>
        <taxon>Eukaryota</taxon>
        <taxon>Fungi</taxon>
        <taxon>Dikarya</taxon>
        <taxon>Ascomycota</taxon>
        <taxon>Pezizomycotina</taxon>
        <taxon>Dothideomycetes</taxon>
        <taxon>Dothideomycetidae</taxon>
        <taxon>Mycosphaerellales</taxon>
        <taxon>Teratosphaeriaceae</taxon>
        <taxon>Friedmanniomyces</taxon>
    </lineage>
</organism>
<gene>
    <name evidence="11" type="ORF">B0A55_03519</name>
</gene>
<dbReference type="CDD" id="cd18089">
    <property type="entry name" value="SPOUT_Trm10-like"/>
    <property type="match status" value="1"/>
</dbReference>
<dbReference type="Proteomes" id="UP000309340">
    <property type="component" value="Unassembled WGS sequence"/>
</dbReference>
<dbReference type="STRING" id="329884.A0A4U0XHJ7"/>
<evidence type="ECO:0000256" key="3">
    <source>
        <dbReference type="ARBA" id="ARBA00022603"/>
    </source>
</evidence>
<dbReference type="GO" id="GO:0002939">
    <property type="term" value="P:tRNA N1-guanine methylation"/>
    <property type="evidence" value="ECO:0007669"/>
    <property type="project" value="TreeGrafter"/>
</dbReference>
<feature type="region of interest" description="Disordered" evidence="9">
    <location>
        <begin position="411"/>
        <end position="470"/>
    </location>
</feature>
<dbReference type="GO" id="GO:0000049">
    <property type="term" value="F:tRNA binding"/>
    <property type="evidence" value="ECO:0007669"/>
    <property type="project" value="TreeGrafter"/>
</dbReference>
<evidence type="ECO:0000256" key="8">
    <source>
        <dbReference type="ARBA" id="ARBA00048434"/>
    </source>
</evidence>
<feature type="compositionally biased region" description="Acidic residues" evidence="9">
    <location>
        <begin position="68"/>
        <end position="77"/>
    </location>
</feature>
<dbReference type="OrthoDB" id="278300at2759"/>
<keyword evidence="3" id="KW-0489">Methyltransferase</keyword>
<name>A0A4U0XHJ7_9PEZI</name>
<sequence>MSNLVSLCKRFRDDKQHARSTMEAEERPTKMRKLDQDIHGEASLGMVANSTNSAIKREVSEERKLSQEDDAVVDAEENGGHLLEAGDGSVKTEHQNDTHSADDELPPPEEFAPLANSDEVRSDGPVVSKNQLKKLRKKREWESKRGERKLIRKEKLVEKRERKRAARQQESNDDVPMQNPPPRRKKHFSQRPVQLPVTILIDCDFDDLMRDNERISLASQITRCYSDNKNSLFRAHLGVCSFGGKLRERFDRVLDHYKGWRGVRFLDCDFVEAAERAEDWMADPEDGGKLSGSFSSLADPHAEETVAILKEESEIVYLSSEASETLTELRPFSTYIIGGLVDKNREKGVCYKRATQRGVRTAKLPIGEYLQMSSRKVLATNHVNEIMLKWLDTGDWGDALVKVIPKRKGGQLRDAMADQEGDEELNGGDSDGEDAGNDAATAASSGARGDGLNAASNGLDAGATVAGGTT</sequence>
<comment type="catalytic activity">
    <reaction evidence="8">
        <text>guanosine(9) in tRNA + S-adenosyl-L-methionine = N(1)-methylguanosine(9) in tRNA + S-adenosyl-L-homocysteine + H(+)</text>
        <dbReference type="Rhea" id="RHEA:43156"/>
        <dbReference type="Rhea" id="RHEA-COMP:10367"/>
        <dbReference type="Rhea" id="RHEA-COMP:10368"/>
        <dbReference type="ChEBI" id="CHEBI:15378"/>
        <dbReference type="ChEBI" id="CHEBI:57856"/>
        <dbReference type="ChEBI" id="CHEBI:59789"/>
        <dbReference type="ChEBI" id="CHEBI:73542"/>
        <dbReference type="ChEBI" id="CHEBI:74269"/>
        <dbReference type="EC" id="2.1.1.221"/>
    </reaction>
</comment>
<feature type="domain" description="SAM-dependent MTase TRM10-type" evidence="10">
    <location>
        <begin position="184"/>
        <end position="411"/>
    </location>
</feature>
<dbReference type="PROSITE" id="PS51675">
    <property type="entry name" value="SAM_MT_TRM10"/>
    <property type="match status" value="1"/>
</dbReference>
<feature type="compositionally biased region" description="Basic and acidic residues" evidence="9">
    <location>
        <begin position="90"/>
        <end position="102"/>
    </location>
</feature>
<feature type="compositionally biased region" description="Acidic residues" evidence="9">
    <location>
        <begin position="417"/>
        <end position="436"/>
    </location>
</feature>